<dbReference type="Proteomes" id="UP000186698">
    <property type="component" value="Chromosome 8S"/>
</dbReference>
<dbReference type="KEGG" id="xla:446938"/>
<protein>
    <submittedName>
        <fullName evidence="3">Immediate early response gene 5-like protein</fullName>
    </submittedName>
</protein>
<dbReference type="CTD" id="446938"/>
<reference evidence="3" key="1">
    <citation type="submission" date="2025-08" db="UniProtKB">
        <authorList>
            <consortium name="RefSeq"/>
        </authorList>
    </citation>
    <scope>IDENTIFICATION</scope>
    <source>
        <strain evidence="3">J_2021</strain>
        <tissue evidence="3">Erythrocytes</tissue>
    </source>
</reference>
<proteinExistence type="inferred from homology"/>
<dbReference type="STRING" id="8355.A0A1L8F1D2"/>
<accession>A0A1L8F1D2</accession>
<dbReference type="OrthoDB" id="6358394at2759"/>
<comment type="similarity">
    <text evidence="1">Belongs to the IER family.</text>
</comment>
<keyword evidence="2" id="KW-1185">Reference proteome</keyword>
<dbReference type="Xenbase" id="XB-GENE-974864">
    <property type="gene designation" value="ier5l.S"/>
</dbReference>
<sequence>MEGALDAQSLISLSLRKIHNSRTQRGGIKLHKNLLVSYVLRNARQLYLSERYAELYRRQPLPQPMDECDEPDIPELSPLQIPEEGEDEMHQLPRIHSGGAELLEPLSSEETLELPPCAHSPHPAKEPQSHAAFYSPVPSRGFCSSGESAGPPQCSHTTVLDLDTHVVTTVESGYLHQDCPCQGAPLLSKRKYAPAGYGSYSGHGGPGEDLGDTAEPNFVPCKRGRYEDFCPQPLGEPADSNNNNISNLISIFGSGFSGLMSRQTEAEQTLNGHLCGKHALGSLGAWTRAIVAF</sequence>
<dbReference type="InterPro" id="IPR008653">
    <property type="entry name" value="IER"/>
</dbReference>
<dbReference type="PaxDb" id="8355-A0A1L8F1D2"/>
<dbReference type="RefSeq" id="XP_018088185.1">
    <property type="nucleotide sequence ID" value="XM_018232696.2"/>
</dbReference>
<dbReference type="AlphaFoldDB" id="A0A1L8F1D2"/>
<evidence type="ECO:0000313" key="3">
    <source>
        <dbReference type="RefSeq" id="XP_018088185.1"/>
    </source>
</evidence>
<name>A0A1L8F1D2_XENLA</name>
<dbReference type="OMA" id="QDCCCDA"/>
<dbReference type="Pfam" id="PF05760">
    <property type="entry name" value="IER"/>
    <property type="match status" value="1"/>
</dbReference>
<evidence type="ECO:0000313" key="4">
    <source>
        <dbReference type="Xenbase" id="XB-GENE-974864"/>
    </source>
</evidence>
<gene>
    <name evidence="3 4" type="primary">ier5l.S</name>
</gene>
<organism evidence="2 3">
    <name type="scientific">Xenopus laevis</name>
    <name type="common">African clawed frog</name>
    <dbReference type="NCBI Taxonomy" id="8355"/>
    <lineage>
        <taxon>Eukaryota</taxon>
        <taxon>Metazoa</taxon>
        <taxon>Chordata</taxon>
        <taxon>Craniata</taxon>
        <taxon>Vertebrata</taxon>
        <taxon>Euteleostomi</taxon>
        <taxon>Amphibia</taxon>
        <taxon>Batrachia</taxon>
        <taxon>Anura</taxon>
        <taxon>Pipoidea</taxon>
        <taxon>Pipidae</taxon>
        <taxon>Xenopodinae</taxon>
        <taxon>Xenopus</taxon>
        <taxon>Xenopus</taxon>
    </lineage>
</organism>
<dbReference type="Bgee" id="446938">
    <property type="expression patterns" value="Expressed in gastrula and 19 other cell types or tissues"/>
</dbReference>
<dbReference type="GeneID" id="446938"/>
<dbReference type="AGR" id="Xenbase:XB-GENE-974864"/>
<evidence type="ECO:0000256" key="1">
    <source>
        <dbReference type="ARBA" id="ARBA00006186"/>
    </source>
</evidence>
<dbReference type="PANTHER" id="PTHR15895">
    <property type="entry name" value="IMMEDIATE EARLY RESPONSE GENE"/>
    <property type="match status" value="1"/>
</dbReference>
<evidence type="ECO:0000313" key="2">
    <source>
        <dbReference type="Proteomes" id="UP000186698"/>
    </source>
</evidence>